<evidence type="ECO:0000313" key="2">
    <source>
        <dbReference type="Proteomes" id="UP000249577"/>
    </source>
</evidence>
<gene>
    <name evidence="1" type="ORF">DI565_10715</name>
</gene>
<proteinExistence type="predicted"/>
<dbReference type="EMBL" id="QFPN01000005">
    <property type="protein sequence ID" value="PZQ14913.1"/>
    <property type="molecule type" value="Genomic_DNA"/>
</dbReference>
<name>A0A2W5MBW7_ANCNO</name>
<dbReference type="Proteomes" id="UP000249577">
    <property type="component" value="Unassembled WGS sequence"/>
</dbReference>
<dbReference type="AlphaFoldDB" id="A0A2W5MBW7"/>
<reference evidence="1 2" key="1">
    <citation type="submission" date="2017-08" db="EMBL/GenBank/DDBJ databases">
        <title>Infants hospitalized years apart are colonized by the same room-sourced microbial strains.</title>
        <authorList>
            <person name="Brooks B."/>
            <person name="Olm M.R."/>
            <person name="Firek B.A."/>
            <person name="Baker R."/>
            <person name="Thomas B.C."/>
            <person name="Morowitz M.J."/>
            <person name="Banfield J.F."/>
        </authorList>
    </citation>
    <scope>NUCLEOTIDE SEQUENCE [LARGE SCALE GENOMIC DNA]</scope>
    <source>
        <strain evidence="1">S2_005_003_R2_43</strain>
    </source>
</reference>
<sequence length="78" mass="8781">MRIDLGIRRNLEYFKPITIVAFFAFIADGPGRTIGERHLRFISQFGIDFIQCVLVIEDDDATASPPVYVAICGSFRSL</sequence>
<protein>
    <submittedName>
        <fullName evidence="1">Uncharacterized protein</fullName>
    </submittedName>
</protein>
<organism evidence="1 2">
    <name type="scientific">Ancylobacter novellus</name>
    <name type="common">Thiobacillus novellus</name>
    <dbReference type="NCBI Taxonomy" id="921"/>
    <lineage>
        <taxon>Bacteria</taxon>
        <taxon>Pseudomonadati</taxon>
        <taxon>Pseudomonadota</taxon>
        <taxon>Alphaproteobacteria</taxon>
        <taxon>Hyphomicrobiales</taxon>
        <taxon>Xanthobacteraceae</taxon>
        <taxon>Ancylobacter</taxon>
    </lineage>
</organism>
<evidence type="ECO:0000313" key="1">
    <source>
        <dbReference type="EMBL" id="PZQ14913.1"/>
    </source>
</evidence>
<comment type="caution">
    <text evidence="1">The sequence shown here is derived from an EMBL/GenBank/DDBJ whole genome shotgun (WGS) entry which is preliminary data.</text>
</comment>
<accession>A0A2W5MBW7</accession>